<dbReference type="STRING" id="1477437.SAMN05444682_106313"/>
<protein>
    <recommendedName>
        <fullName evidence="3">Lipid A deacylase LpxR family protein</fullName>
    </recommendedName>
</protein>
<name>A0A1I3MC46_9SPHI</name>
<dbReference type="Proteomes" id="UP000198670">
    <property type="component" value="Unassembled WGS sequence"/>
</dbReference>
<dbReference type="RefSeq" id="WP_090627855.1">
    <property type="nucleotide sequence ID" value="NZ_FOQO01000006.1"/>
</dbReference>
<accession>A0A1I3MC46</accession>
<organism evidence="1 2">
    <name type="scientific">Parapedobacter indicus</name>
    <dbReference type="NCBI Taxonomy" id="1477437"/>
    <lineage>
        <taxon>Bacteria</taxon>
        <taxon>Pseudomonadati</taxon>
        <taxon>Bacteroidota</taxon>
        <taxon>Sphingobacteriia</taxon>
        <taxon>Sphingobacteriales</taxon>
        <taxon>Sphingobacteriaceae</taxon>
        <taxon>Parapedobacter</taxon>
    </lineage>
</organism>
<dbReference type="AlphaFoldDB" id="A0A1I3MC46"/>
<reference evidence="1 2" key="1">
    <citation type="submission" date="2016-10" db="EMBL/GenBank/DDBJ databases">
        <authorList>
            <person name="de Groot N.N."/>
        </authorList>
    </citation>
    <scope>NUCLEOTIDE SEQUENCE [LARGE SCALE GENOMIC DNA]</scope>
    <source>
        <strain evidence="1 2">RK1</strain>
    </source>
</reference>
<dbReference type="InterPro" id="IPR018707">
    <property type="entry name" value="LpxR"/>
</dbReference>
<dbReference type="OrthoDB" id="622552at2"/>
<dbReference type="Gene3D" id="2.40.128.140">
    <property type="entry name" value="Outer membrane protein"/>
    <property type="match status" value="1"/>
</dbReference>
<keyword evidence="2" id="KW-1185">Reference proteome</keyword>
<gene>
    <name evidence="1" type="ORF">SAMN05444682_106313</name>
</gene>
<evidence type="ECO:0000313" key="1">
    <source>
        <dbReference type="EMBL" id="SFI94553.1"/>
    </source>
</evidence>
<evidence type="ECO:0008006" key="3">
    <source>
        <dbReference type="Google" id="ProtNLM"/>
    </source>
</evidence>
<dbReference type="Pfam" id="PF09982">
    <property type="entry name" value="LpxR"/>
    <property type="match status" value="1"/>
</dbReference>
<dbReference type="EMBL" id="FOQO01000006">
    <property type="protein sequence ID" value="SFI94553.1"/>
    <property type="molecule type" value="Genomic_DNA"/>
</dbReference>
<evidence type="ECO:0000313" key="2">
    <source>
        <dbReference type="Proteomes" id="UP000198670"/>
    </source>
</evidence>
<sequence length="320" mass="36860">MINNLYNTGKAVMTTGILLSYFMGIAQSLPRAEFNFRSDNDLYLFNKQDQYYTNGIFFNIRKAADSTHLSTAEVNRLWGITVGQKMYNAYTAQIHHIEEIDRPITAYLFIAADMDRYFANESFLSFAVEFGTIGQRALGRQFQERIHKVLNLYDIAGWEYQLKNAAGLDASIQYGRLLYRNPSRWFDLSASAEAMVGLNHTGLSVAPTLRLGKVNPLYQSAYTSSRLQAHGSLADDELFFYYTPQFRFVGYDATLQGGIFLHDKGPITYTPSRWMLYNQFGVTYANRLITLGLQYIFYSKEVPGMFFRHRYGSVRMSYRF</sequence>
<dbReference type="InterPro" id="IPR037107">
    <property type="entry name" value="Put_OMP_sf"/>
</dbReference>
<proteinExistence type="predicted"/>